<dbReference type="EMBL" id="BQNB010016483">
    <property type="protein sequence ID" value="GJT52295.1"/>
    <property type="molecule type" value="Genomic_DNA"/>
</dbReference>
<feature type="region of interest" description="Disordered" evidence="1">
    <location>
        <begin position="53"/>
        <end position="134"/>
    </location>
</feature>
<feature type="compositionally biased region" description="Basic and acidic residues" evidence="1">
    <location>
        <begin position="444"/>
        <end position="456"/>
    </location>
</feature>
<protein>
    <submittedName>
        <fullName evidence="2">Uncharacterized protein</fullName>
    </submittedName>
</protein>
<reference evidence="2" key="2">
    <citation type="submission" date="2022-01" db="EMBL/GenBank/DDBJ databases">
        <authorList>
            <person name="Yamashiro T."/>
            <person name="Shiraishi A."/>
            <person name="Satake H."/>
            <person name="Nakayama K."/>
        </authorList>
    </citation>
    <scope>NUCLEOTIDE SEQUENCE</scope>
</reference>
<evidence type="ECO:0000256" key="1">
    <source>
        <dbReference type="SAM" id="MobiDB-lite"/>
    </source>
</evidence>
<proteinExistence type="predicted"/>
<dbReference type="Proteomes" id="UP001151760">
    <property type="component" value="Unassembled WGS sequence"/>
</dbReference>
<feature type="compositionally biased region" description="Basic and acidic residues" evidence="1">
    <location>
        <begin position="380"/>
        <end position="401"/>
    </location>
</feature>
<feature type="compositionally biased region" description="Basic and acidic residues" evidence="1">
    <location>
        <begin position="358"/>
        <end position="373"/>
    </location>
</feature>
<evidence type="ECO:0000313" key="2">
    <source>
        <dbReference type="EMBL" id="GJT52295.1"/>
    </source>
</evidence>
<feature type="compositionally biased region" description="Low complexity" evidence="1">
    <location>
        <begin position="79"/>
        <end position="89"/>
    </location>
</feature>
<comment type="caution">
    <text evidence="2">The sequence shown here is derived from an EMBL/GenBank/DDBJ whole genome shotgun (WGS) entry which is preliminary data.</text>
</comment>
<sequence length="465" mass="51911">MKAITPEPKEKKHKNAPQKKSSITADDNILPDPYEAIKLPLYTSQTLRKSSKLADLTTESNNNPKAQVTQVPDEPNDISGSSSSSSSGSNNETKDISSDDKVKADEYKADEEMKDAENDKSEKAEEDHVDEEQKVGFEQARSAQANVVVPEPVVPNPRSSLILSSAEYGNRFLKVSSDTSLVGILKDPTKIEIQSMVDVLIHQEDSAILRTPLVDTVISMVIKKTTLTPTQTPPTTKAQVTPVSEYDPSLKFEQRFLELEKKVEALSKVNQAEAIEESVQANLINEVKNQLPKLIPKAVSDYVKPRLESTAHDMQQSGSFQEHQKHLDLYNALIGSIGLDEAIVKGEINPAKVLKKRRCDDKDEDPPAKSDKEKKRRKQKDFEPSKDDQAGSSKKVEETVKEVAMNVEEPVDDEVEPPQDDASPKKDKSTWFKQPPRPETPDLEWQKEPNADDGPEHNWFNELVN</sequence>
<feature type="region of interest" description="Disordered" evidence="1">
    <location>
        <begin position="357"/>
        <end position="465"/>
    </location>
</feature>
<reference evidence="2" key="1">
    <citation type="journal article" date="2022" name="Int. J. Mol. Sci.">
        <title>Draft Genome of Tanacetum Coccineum: Genomic Comparison of Closely Related Tanacetum-Family Plants.</title>
        <authorList>
            <person name="Yamashiro T."/>
            <person name="Shiraishi A."/>
            <person name="Nakayama K."/>
            <person name="Satake H."/>
        </authorList>
    </citation>
    <scope>NUCLEOTIDE SEQUENCE</scope>
</reference>
<name>A0ABQ5EN48_9ASTR</name>
<accession>A0ABQ5EN48</accession>
<feature type="compositionally biased region" description="Polar residues" evidence="1">
    <location>
        <begin position="57"/>
        <end position="70"/>
    </location>
</feature>
<feature type="compositionally biased region" description="Acidic residues" evidence="1">
    <location>
        <begin position="409"/>
        <end position="419"/>
    </location>
</feature>
<feature type="region of interest" description="Disordered" evidence="1">
    <location>
        <begin position="1"/>
        <end position="31"/>
    </location>
</feature>
<organism evidence="2 3">
    <name type="scientific">Tanacetum coccineum</name>
    <dbReference type="NCBI Taxonomy" id="301880"/>
    <lineage>
        <taxon>Eukaryota</taxon>
        <taxon>Viridiplantae</taxon>
        <taxon>Streptophyta</taxon>
        <taxon>Embryophyta</taxon>
        <taxon>Tracheophyta</taxon>
        <taxon>Spermatophyta</taxon>
        <taxon>Magnoliopsida</taxon>
        <taxon>eudicotyledons</taxon>
        <taxon>Gunneridae</taxon>
        <taxon>Pentapetalae</taxon>
        <taxon>asterids</taxon>
        <taxon>campanulids</taxon>
        <taxon>Asterales</taxon>
        <taxon>Asteraceae</taxon>
        <taxon>Asteroideae</taxon>
        <taxon>Anthemideae</taxon>
        <taxon>Anthemidinae</taxon>
        <taxon>Tanacetum</taxon>
    </lineage>
</organism>
<keyword evidence="3" id="KW-1185">Reference proteome</keyword>
<gene>
    <name evidence="2" type="ORF">Tco_0978452</name>
</gene>
<evidence type="ECO:0000313" key="3">
    <source>
        <dbReference type="Proteomes" id="UP001151760"/>
    </source>
</evidence>
<feature type="compositionally biased region" description="Basic and acidic residues" evidence="1">
    <location>
        <begin position="92"/>
        <end position="134"/>
    </location>
</feature>